<gene>
    <name evidence="1" type="ORF">JIG36_48330</name>
</gene>
<dbReference type="Proteomes" id="UP000632138">
    <property type="component" value="Unassembled WGS sequence"/>
</dbReference>
<dbReference type="RefSeq" id="WP_203383686.1">
    <property type="nucleotide sequence ID" value="NZ_JAENHP010000034.1"/>
</dbReference>
<comment type="caution">
    <text evidence="1">The sequence shown here is derived from an EMBL/GenBank/DDBJ whole genome shotgun (WGS) entry which is preliminary data.</text>
</comment>
<protein>
    <submittedName>
        <fullName evidence="1">SRPBCC family protein</fullName>
    </submittedName>
</protein>
<sequence>MIVRTEWSVPHTPEQLWPALCDSRVELTPRCPVFCLGTPRPTECRLPDGPGEVGAARQCVSEQGTVRQRITVWEPPARLAFHMEETNLCFHHFVNSLGDVFELTPEPTGTRITRTTTVSVRRGFAPVLAPALWVGLKSVHRFVFRNWQRMRLT</sequence>
<proteinExistence type="predicted"/>
<evidence type="ECO:0000313" key="2">
    <source>
        <dbReference type="Proteomes" id="UP000632138"/>
    </source>
</evidence>
<dbReference type="InterPro" id="IPR023393">
    <property type="entry name" value="START-like_dom_sf"/>
</dbReference>
<dbReference type="SUPFAM" id="SSF55961">
    <property type="entry name" value="Bet v1-like"/>
    <property type="match status" value="1"/>
</dbReference>
<name>A0ABS2AVV5_9ACTN</name>
<evidence type="ECO:0000313" key="1">
    <source>
        <dbReference type="EMBL" id="MBM2623331.1"/>
    </source>
</evidence>
<accession>A0ABS2AVV5</accession>
<keyword evidence="2" id="KW-1185">Reference proteome</keyword>
<dbReference type="InterPro" id="IPR019587">
    <property type="entry name" value="Polyketide_cyclase/dehydratase"/>
</dbReference>
<reference evidence="1 2" key="1">
    <citation type="submission" date="2021-01" db="EMBL/GenBank/DDBJ databases">
        <title>Actinoplanes sp. nov. LDG1-06 isolated from lichen.</title>
        <authorList>
            <person name="Saeng-In P."/>
            <person name="Phongsopitanun W."/>
            <person name="Kanchanasin P."/>
            <person name="Yuki M."/>
            <person name="Kudo T."/>
            <person name="Ohkuma M."/>
            <person name="Tanasupawat S."/>
        </authorList>
    </citation>
    <scope>NUCLEOTIDE SEQUENCE [LARGE SCALE GENOMIC DNA]</scope>
    <source>
        <strain evidence="1 2">LDG1-06</strain>
    </source>
</reference>
<dbReference type="Pfam" id="PF10604">
    <property type="entry name" value="Polyketide_cyc2"/>
    <property type="match status" value="1"/>
</dbReference>
<organism evidence="1 2">
    <name type="scientific">Paractinoplanes ovalisporus</name>
    <dbReference type="NCBI Taxonomy" id="2810368"/>
    <lineage>
        <taxon>Bacteria</taxon>
        <taxon>Bacillati</taxon>
        <taxon>Actinomycetota</taxon>
        <taxon>Actinomycetes</taxon>
        <taxon>Micromonosporales</taxon>
        <taxon>Micromonosporaceae</taxon>
        <taxon>Paractinoplanes</taxon>
    </lineage>
</organism>
<dbReference type="Gene3D" id="3.30.530.20">
    <property type="match status" value="1"/>
</dbReference>
<dbReference type="EMBL" id="JAENHP010000034">
    <property type="protein sequence ID" value="MBM2623331.1"/>
    <property type="molecule type" value="Genomic_DNA"/>
</dbReference>